<feature type="compositionally biased region" description="Acidic residues" evidence="1">
    <location>
        <begin position="392"/>
        <end position="409"/>
    </location>
</feature>
<feature type="region of interest" description="Disordered" evidence="1">
    <location>
        <begin position="478"/>
        <end position="559"/>
    </location>
</feature>
<feature type="compositionally biased region" description="Basic and acidic residues" evidence="1">
    <location>
        <begin position="289"/>
        <end position="303"/>
    </location>
</feature>
<feature type="compositionally biased region" description="Acidic residues" evidence="1">
    <location>
        <begin position="167"/>
        <end position="183"/>
    </location>
</feature>
<organism evidence="2 3">
    <name type="scientific">Phytophthora sojae (strain P6497)</name>
    <name type="common">Soybean stem and root rot agent</name>
    <name type="synonym">Phytophthora megasperma f. sp. glycines</name>
    <dbReference type="NCBI Taxonomy" id="1094619"/>
    <lineage>
        <taxon>Eukaryota</taxon>
        <taxon>Sar</taxon>
        <taxon>Stramenopiles</taxon>
        <taxon>Oomycota</taxon>
        <taxon>Peronosporomycetes</taxon>
        <taxon>Peronosporales</taxon>
        <taxon>Peronosporaceae</taxon>
        <taxon>Phytophthora</taxon>
    </lineage>
</organism>
<feature type="compositionally biased region" description="Basic and acidic residues" evidence="1">
    <location>
        <begin position="413"/>
        <end position="430"/>
    </location>
</feature>
<dbReference type="Proteomes" id="UP000002640">
    <property type="component" value="Unassembled WGS sequence"/>
</dbReference>
<feature type="compositionally biased region" description="Low complexity" evidence="1">
    <location>
        <begin position="342"/>
        <end position="352"/>
    </location>
</feature>
<name>G4ZIQ3_PHYSP</name>
<evidence type="ECO:0000313" key="2">
    <source>
        <dbReference type="EMBL" id="EGZ17714.1"/>
    </source>
</evidence>
<feature type="compositionally biased region" description="Low complexity" evidence="1">
    <location>
        <begin position="507"/>
        <end position="520"/>
    </location>
</feature>
<dbReference type="EMBL" id="JH159154">
    <property type="protein sequence ID" value="EGZ17714.1"/>
    <property type="molecule type" value="Genomic_DNA"/>
</dbReference>
<reference evidence="2 3" key="1">
    <citation type="journal article" date="2006" name="Science">
        <title>Phytophthora genome sequences uncover evolutionary origins and mechanisms of pathogenesis.</title>
        <authorList>
            <person name="Tyler B.M."/>
            <person name="Tripathy S."/>
            <person name="Zhang X."/>
            <person name="Dehal P."/>
            <person name="Jiang R.H."/>
            <person name="Aerts A."/>
            <person name="Arredondo F.D."/>
            <person name="Baxter L."/>
            <person name="Bensasson D."/>
            <person name="Beynon J.L."/>
            <person name="Chapman J."/>
            <person name="Damasceno C.M."/>
            <person name="Dorrance A.E."/>
            <person name="Dou D."/>
            <person name="Dickerman A.W."/>
            <person name="Dubchak I.L."/>
            <person name="Garbelotto M."/>
            <person name="Gijzen M."/>
            <person name="Gordon S.G."/>
            <person name="Govers F."/>
            <person name="Grunwald N.J."/>
            <person name="Huang W."/>
            <person name="Ivors K.L."/>
            <person name="Jones R.W."/>
            <person name="Kamoun S."/>
            <person name="Krampis K."/>
            <person name="Lamour K.H."/>
            <person name="Lee M.K."/>
            <person name="McDonald W.H."/>
            <person name="Medina M."/>
            <person name="Meijer H.J."/>
            <person name="Nordberg E.K."/>
            <person name="Maclean D.J."/>
            <person name="Ospina-Giraldo M.D."/>
            <person name="Morris P.F."/>
            <person name="Phuntumart V."/>
            <person name="Putnam N.H."/>
            <person name="Rash S."/>
            <person name="Rose J.K."/>
            <person name="Sakihama Y."/>
            <person name="Salamov A.A."/>
            <person name="Savidor A."/>
            <person name="Scheuring C.F."/>
            <person name="Smith B.M."/>
            <person name="Sobral B.W."/>
            <person name="Terry A."/>
            <person name="Torto-Alalibo T.A."/>
            <person name="Win J."/>
            <person name="Xu Z."/>
            <person name="Zhang H."/>
            <person name="Grigoriev I.V."/>
            <person name="Rokhsar D.S."/>
            <person name="Boore J.L."/>
        </authorList>
    </citation>
    <scope>NUCLEOTIDE SEQUENCE [LARGE SCALE GENOMIC DNA]</scope>
    <source>
        <strain evidence="2 3">P6497</strain>
    </source>
</reference>
<dbReference type="InParanoid" id="G4ZIQ3"/>
<sequence length="586" mass="62845">MGSSTSKASPLAPTFKRMAAWDLKSSRRLLQDYKDKDLDFGLDAQGLADLLGGDKDWAESIIDAFRSPTGITGVGTVPSDEELETVSLQAYRDLNKGSTQSITKAEFMKWIIEFASGAGAPPTREVTLQNALEQFRVVPPSANAEEKEENNASTPLLDDNEFGGAEYESELVQNDEQELEDPPQQETDAPSDFVGEYTIDQEHDPIEQTAGFTESIEPEHVATEVDGQLPNDGEATTDQDNEPNLVETGVTDSAPIDDEGQAEAEVLESQSDDQINEQEANEAQQIASDHYDPEVETGAHPDDPESDCPTFVEDGDELPQGSESFTNEERDQNAPAQEQNAELDAAALEPAASMDGQDDNAYSDNPAEAQDTEPVAVSEESVANEPPPEPTSAEDADNDDLEYEQDEFAQETPRTEREVEAVDETSRGDVVEAGNPTEDPEQNTEPTDVPIEKAAENPNPATPEAEAEVIAAQDFVDQGGEVHADEAPAPIAPQDHENAETGEEGTSEAAAIAEAATVDPVDADPAEDPATDLNAFDTYDYEQPQFDGSSGLPPPEPQELLDDIVIVEADPEAGAGTDEAPEAPAE</sequence>
<dbReference type="AlphaFoldDB" id="G4ZIQ3"/>
<dbReference type="STRING" id="1094619.G4ZIQ3"/>
<dbReference type="OMA" id="YIHVEAQ"/>
<dbReference type="RefSeq" id="XP_009526772.1">
    <property type="nucleotide sequence ID" value="XM_009528477.1"/>
</dbReference>
<evidence type="ECO:0000256" key="1">
    <source>
        <dbReference type="SAM" id="MobiDB-lite"/>
    </source>
</evidence>
<feature type="compositionally biased region" description="Acidic residues" evidence="1">
    <location>
        <begin position="255"/>
        <end position="280"/>
    </location>
</feature>
<gene>
    <name evidence="2" type="ORF">PHYSODRAFT_314935</name>
</gene>
<feature type="region of interest" description="Disordered" evidence="1">
    <location>
        <begin position="140"/>
        <end position="465"/>
    </location>
</feature>
<feature type="region of interest" description="Disordered" evidence="1">
    <location>
        <begin position="567"/>
        <end position="586"/>
    </location>
</feature>
<protein>
    <submittedName>
        <fullName evidence="2">Uncharacterized protein</fullName>
    </submittedName>
</protein>
<keyword evidence="3" id="KW-1185">Reference proteome</keyword>
<dbReference type="GeneID" id="20643776"/>
<accession>G4ZIQ3</accession>
<proteinExistence type="predicted"/>
<dbReference type="KEGG" id="psoj:PHYSODRAFT_314935"/>
<evidence type="ECO:0000313" key="3">
    <source>
        <dbReference type="Proteomes" id="UP000002640"/>
    </source>
</evidence>
<feature type="compositionally biased region" description="Acidic residues" evidence="1">
    <location>
        <begin position="521"/>
        <end position="530"/>
    </location>
</feature>